<organism evidence="1 2">
    <name type="scientific">Sphaerodactylus townsendi</name>
    <dbReference type="NCBI Taxonomy" id="933632"/>
    <lineage>
        <taxon>Eukaryota</taxon>
        <taxon>Metazoa</taxon>
        <taxon>Chordata</taxon>
        <taxon>Craniata</taxon>
        <taxon>Vertebrata</taxon>
        <taxon>Euteleostomi</taxon>
        <taxon>Lepidosauria</taxon>
        <taxon>Squamata</taxon>
        <taxon>Bifurcata</taxon>
        <taxon>Gekkota</taxon>
        <taxon>Sphaerodactylidae</taxon>
        <taxon>Sphaerodactylus</taxon>
    </lineage>
</organism>
<comment type="caution">
    <text evidence="1">The sequence shown here is derived from an EMBL/GenBank/DDBJ whole genome shotgun (WGS) entry which is preliminary data.</text>
</comment>
<accession>A0ACB8G374</accession>
<gene>
    <name evidence="1" type="ORF">K3G42_022880</name>
</gene>
<name>A0ACB8G374_9SAUR</name>
<evidence type="ECO:0000313" key="1">
    <source>
        <dbReference type="EMBL" id="KAH8013868.1"/>
    </source>
</evidence>
<protein>
    <submittedName>
        <fullName evidence="1">Uncharacterized protein</fullName>
    </submittedName>
</protein>
<keyword evidence="2" id="KW-1185">Reference proteome</keyword>
<dbReference type="Proteomes" id="UP000827872">
    <property type="component" value="Linkage Group LG02"/>
</dbReference>
<proteinExistence type="predicted"/>
<dbReference type="EMBL" id="CM037615">
    <property type="protein sequence ID" value="KAH8013868.1"/>
    <property type="molecule type" value="Genomic_DNA"/>
</dbReference>
<sequence>MDLVEKKQEKIQLFENRKRKLEEVNEQFNLESAEIPLNQDYPGIRTSLVKFQNEDRYCKPENVIACHLRDSEEKPNEDLGQNSKLNKSKHVTSVAEIENMPADEQDENQTFPALLEPDNLEENSVICSKLSKYFNDLWGFVKYFATQEEENVHQDIVKVEDELKETLQTSAFDSEILELERNFKSFTDVELHRHILLAFKMVLNWTISLRGSLQN</sequence>
<reference evidence="1" key="1">
    <citation type="submission" date="2021-08" db="EMBL/GenBank/DDBJ databases">
        <title>The first chromosome-level gecko genome reveals the dynamic sex chromosomes of Neotropical dwarf geckos (Sphaerodactylidae: Sphaerodactylus).</title>
        <authorList>
            <person name="Pinto B.J."/>
            <person name="Keating S.E."/>
            <person name="Gamble T."/>
        </authorList>
    </citation>
    <scope>NUCLEOTIDE SEQUENCE</scope>
    <source>
        <strain evidence="1">TG3544</strain>
    </source>
</reference>
<evidence type="ECO:0000313" key="2">
    <source>
        <dbReference type="Proteomes" id="UP000827872"/>
    </source>
</evidence>